<reference evidence="4 5" key="1">
    <citation type="submission" date="2016-01" db="EMBL/GenBank/DDBJ databases">
        <authorList>
            <person name="Regsiter A."/>
            <person name="william w."/>
        </authorList>
    </citation>
    <scope>NUCLEOTIDE SEQUENCE [LARGE SCALE GENOMIC DNA]</scope>
    <source>
        <strain evidence="4 5">CFBP 6927</strain>
    </source>
</reference>
<dbReference type="Proteomes" id="UP000191812">
    <property type="component" value="Unassembled WGS sequence"/>
</dbReference>
<dbReference type="PANTHER" id="PTHR12304">
    <property type="entry name" value="INOSINE-URIDINE PREFERRING NUCLEOSIDE HYDROLASE"/>
    <property type="match status" value="1"/>
</dbReference>
<dbReference type="PANTHER" id="PTHR12304:SF59">
    <property type="entry name" value="INOSINE-URIDINE PREFERRING NUCLEOSIDE HYDROLASE FAMILY PROTEIN"/>
    <property type="match status" value="1"/>
</dbReference>
<accession>A0ABM9VK49</accession>
<evidence type="ECO:0000256" key="2">
    <source>
        <dbReference type="ARBA" id="ARBA00023295"/>
    </source>
</evidence>
<evidence type="ECO:0000313" key="4">
    <source>
        <dbReference type="EMBL" id="CUX52547.1"/>
    </source>
</evidence>
<keyword evidence="5" id="KW-1185">Reference proteome</keyword>
<dbReference type="Pfam" id="PF01156">
    <property type="entry name" value="IU_nuc_hydro"/>
    <property type="match status" value="1"/>
</dbReference>
<organism evidence="4 5">
    <name type="scientific">Agrobacterium genomosp. 13 str. CFBP 6927</name>
    <dbReference type="NCBI Taxonomy" id="1183428"/>
    <lineage>
        <taxon>Bacteria</taxon>
        <taxon>Pseudomonadati</taxon>
        <taxon>Pseudomonadota</taxon>
        <taxon>Alphaproteobacteria</taxon>
        <taxon>Hyphomicrobiales</taxon>
        <taxon>Rhizobiaceae</taxon>
        <taxon>Rhizobium/Agrobacterium group</taxon>
        <taxon>Agrobacterium</taxon>
        <taxon>Agrobacterium tumefaciens complex</taxon>
    </lineage>
</organism>
<dbReference type="RefSeq" id="WP_080839743.1">
    <property type="nucleotide sequence ID" value="NZ_LT009757.1"/>
</dbReference>
<evidence type="ECO:0000259" key="3">
    <source>
        <dbReference type="Pfam" id="PF01156"/>
    </source>
</evidence>
<dbReference type="SUPFAM" id="SSF53590">
    <property type="entry name" value="Nucleoside hydrolase"/>
    <property type="match status" value="1"/>
</dbReference>
<dbReference type="GO" id="GO:0016787">
    <property type="term" value="F:hydrolase activity"/>
    <property type="evidence" value="ECO:0007669"/>
    <property type="project" value="UniProtKB-KW"/>
</dbReference>
<keyword evidence="2" id="KW-0326">Glycosidase</keyword>
<gene>
    <name evidence="4" type="ORF">AGR13a_Lc110382</name>
</gene>
<name>A0ABM9VK49_9HYPH</name>
<sequence length="306" mass="31785">MGVWIDTDMGFDDIAAIMVVQSSGLAIDGISLVFGNATLQAVCRNAAGAVASFGWSMPIHQGRAMPVLGALETAQCILGDSGIPTVGQSLPDAPALPKSDAFAALCSWLEGAGEKRILALGPLTNIAALCLARPDLAARISDLTWMGGGVTSGNHTASAEFNAFADPEALAIVLSHGLPLRMVDLDACRKVTASPADVLPIRNAGGKNAGLIADLLEGFIGIATRRGRPAMALYDPVAAVGFTSDLLGWRHARIDVELHAALTRGRTVVETRLEKVQAFNAHFAESVNAEAATAAVLEALRQEAAR</sequence>
<feature type="domain" description="Inosine/uridine-preferring nucleoside hydrolase" evidence="3">
    <location>
        <begin position="3"/>
        <end position="291"/>
    </location>
</feature>
<dbReference type="InterPro" id="IPR001910">
    <property type="entry name" value="Inosine/uridine_hydrolase_dom"/>
</dbReference>
<evidence type="ECO:0000256" key="1">
    <source>
        <dbReference type="ARBA" id="ARBA00022801"/>
    </source>
</evidence>
<dbReference type="InterPro" id="IPR036452">
    <property type="entry name" value="Ribo_hydro-like"/>
</dbReference>
<protein>
    <submittedName>
        <fullName evidence="4">Inosine-uridine preferring nucleoside hydrolase</fullName>
    </submittedName>
</protein>
<proteinExistence type="predicted"/>
<keyword evidence="1 4" id="KW-0378">Hydrolase</keyword>
<dbReference type="EMBL" id="FBWH01000037">
    <property type="protein sequence ID" value="CUX52547.1"/>
    <property type="molecule type" value="Genomic_DNA"/>
</dbReference>
<dbReference type="Gene3D" id="3.90.245.10">
    <property type="entry name" value="Ribonucleoside hydrolase-like"/>
    <property type="match status" value="1"/>
</dbReference>
<comment type="caution">
    <text evidence="4">The sequence shown here is derived from an EMBL/GenBank/DDBJ whole genome shotgun (WGS) entry which is preliminary data.</text>
</comment>
<evidence type="ECO:0000313" key="5">
    <source>
        <dbReference type="Proteomes" id="UP000191812"/>
    </source>
</evidence>
<dbReference type="InterPro" id="IPR023186">
    <property type="entry name" value="IUNH"/>
</dbReference>